<proteinExistence type="predicted"/>
<evidence type="ECO:0000313" key="1">
    <source>
        <dbReference type="EMBL" id="CAB4171648.1"/>
    </source>
</evidence>
<sequence>MQYDLGRKLLSSASDIEVLMQPFMYASADDLETPEELLEAVSFCMSMLNEDDQNVLYEIFYDRVTYETLAENLNIKAKSHAWRKTRIALERLKTEMLKHPIFIEINERQNGQPKGTQGNTE</sequence>
<protein>
    <submittedName>
        <fullName evidence="1">Uncharacterized protein</fullName>
    </submittedName>
</protein>
<dbReference type="Gene3D" id="1.10.10.10">
    <property type="entry name" value="Winged helix-like DNA-binding domain superfamily/Winged helix DNA-binding domain"/>
    <property type="match status" value="1"/>
</dbReference>
<dbReference type="InterPro" id="IPR013324">
    <property type="entry name" value="RNA_pol_sigma_r3/r4-like"/>
</dbReference>
<reference evidence="1" key="1">
    <citation type="submission" date="2020-05" db="EMBL/GenBank/DDBJ databases">
        <authorList>
            <person name="Chiriac C."/>
            <person name="Salcher M."/>
            <person name="Ghai R."/>
            <person name="Kavagutti S V."/>
        </authorList>
    </citation>
    <scope>NUCLEOTIDE SEQUENCE</scope>
</reference>
<dbReference type="EMBL" id="LR796877">
    <property type="protein sequence ID" value="CAB4171648.1"/>
    <property type="molecule type" value="Genomic_DNA"/>
</dbReference>
<gene>
    <name evidence="1" type="ORF">UFOVP923_15</name>
</gene>
<accession>A0A6J5PRH9</accession>
<organism evidence="1">
    <name type="scientific">uncultured Caudovirales phage</name>
    <dbReference type="NCBI Taxonomy" id="2100421"/>
    <lineage>
        <taxon>Viruses</taxon>
        <taxon>Duplodnaviria</taxon>
        <taxon>Heunggongvirae</taxon>
        <taxon>Uroviricota</taxon>
        <taxon>Caudoviricetes</taxon>
        <taxon>Peduoviridae</taxon>
        <taxon>Maltschvirus</taxon>
        <taxon>Maltschvirus maltsch</taxon>
    </lineage>
</organism>
<dbReference type="InterPro" id="IPR036388">
    <property type="entry name" value="WH-like_DNA-bd_sf"/>
</dbReference>
<name>A0A6J5PRH9_9CAUD</name>
<dbReference type="SUPFAM" id="SSF88659">
    <property type="entry name" value="Sigma3 and sigma4 domains of RNA polymerase sigma factors"/>
    <property type="match status" value="1"/>
</dbReference>